<evidence type="ECO:0000313" key="1">
    <source>
        <dbReference type="EMBL" id="AGZ44428.1"/>
    </source>
</evidence>
<dbReference type="OrthoDB" id="3294391at2"/>
<organism evidence="1 2">
    <name type="scientific">Actinoplanes friuliensis DSM 7358</name>
    <dbReference type="NCBI Taxonomy" id="1246995"/>
    <lineage>
        <taxon>Bacteria</taxon>
        <taxon>Bacillati</taxon>
        <taxon>Actinomycetota</taxon>
        <taxon>Actinomycetes</taxon>
        <taxon>Micromonosporales</taxon>
        <taxon>Micromonosporaceae</taxon>
        <taxon>Actinoplanes</taxon>
    </lineage>
</organism>
<dbReference type="AlphaFoldDB" id="U5W5D8"/>
<dbReference type="STRING" id="1246995.AFR_30840"/>
<dbReference type="HOGENOM" id="CLU_848964_0_0_11"/>
<name>U5W5D8_9ACTN</name>
<accession>U5W5D8</accession>
<proteinExistence type="predicted"/>
<dbReference type="PATRIC" id="fig|1246995.3.peg.6243"/>
<dbReference type="RefSeq" id="WP_023560763.1">
    <property type="nucleotide sequence ID" value="NC_022657.1"/>
</dbReference>
<gene>
    <name evidence="1" type="ORF">AFR_30840</name>
</gene>
<reference evidence="1 2" key="1">
    <citation type="journal article" date="2014" name="J. Biotechnol.">
        <title>Complete genome sequence of the actinobacterium Actinoplanes friuliensis HAG 010964, producer of the lipopeptide antibiotic friulimycin.</title>
        <authorList>
            <person name="Ruckert C."/>
            <person name="Szczepanowski R."/>
            <person name="Albersmeier A."/>
            <person name="Goesmann A."/>
            <person name="Fischer N."/>
            <person name="Steinkamper A."/>
            <person name="Puhler A."/>
            <person name="Biener R."/>
            <person name="Schwartz D."/>
            <person name="Kalinowski J."/>
        </authorList>
    </citation>
    <scope>NUCLEOTIDE SEQUENCE [LARGE SCALE GENOMIC DNA]</scope>
    <source>
        <strain evidence="1 2">DSM 7358</strain>
    </source>
</reference>
<protein>
    <submittedName>
        <fullName evidence="1">Uncharacterized protein</fullName>
    </submittedName>
</protein>
<dbReference type="Proteomes" id="UP000017746">
    <property type="component" value="Chromosome"/>
</dbReference>
<evidence type="ECO:0000313" key="2">
    <source>
        <dbReference type="Proteomes" id="UP000017746"/>
    </source>
</evidence>
<keyword evidence="2" id="KW-1185">Reference proteome</keyword>
<dbReference type="EMBL" id="CP006272">
    <property type="protein sequence ID" value="AGZ44428.1"/>
    <property type="molecule type" value="Genomic_DNA"/>
</dbReference>
<dbReference type="KEGG" id="afs:AFR_30840"/>
<sequence>MSSLDEETDLARVADSLRNDVRRKIGALRTQIYEEIHRVGRVAEQRSCQLAARIDTTDERLGGIAGAQDDLRRQTGDEMRGTRQAIARLTGEIHLIEGRLRLEHGVVPVDLDEIPAGLAPLVAQVREAEDIRSSLLDDKTRQDHEQTVSAYAELESAVAESRTRALEASRTLATAKAGGRAFRKAAVVYRRERALLRARTEELRTTRVDRDASQAELAQDVRRRQSYRSHRGATAIDELTDHLRDRIDAAVAAHALFPAWFTITELGHRPPAARAALWREVAVEVLLYRLTHQVRHGVLALGPPPGSGDPLAERHAAVLASLARLSD</sequence>
<dbReference type="eggNOG" id="ENOG5033RFZ">
    <property type="taxonomic scope" value="Bacteria"/>
</dbReference>